<comment type="caution">
    <text evidence="1">The sequence shown here is derived from an EMBL/GenBank/DDBJ whole genome shotgun (WGS) entry which is preliminary data.</text>
</comment>
<dbReference type="EMBL" id="JANHEB010000052">
    <property type="protein sequence ID" value="MCQ6287919.1"/>
    <property type="molecule type" value="Genomic_DNA"/>
</dbReference>
<dbReference type="RefSeq" id="WP_153601216.1">
    <property type="nucleotide sequence ID" value="NZ_CP139214.1"/>
</dbReference>
<protein>
    <submittedName>
        <fullName evidence="1">Uncharacterized protein</fullName>
    </submittedName>
</protein>
<evidence type="ECO:0000313" key="2">
    <source>
        <dbReference type="Proteomes" id="UP001204643"/>
    </source>
</evidence>
<proteinExistence type="predicted"/>
<evidence type="ECO:0000313" key="1">
    <source>
        <dbReference type="EMBL" id="MCQ6287919.1"/>
    </source>
</evidence>
<dbReference type="Proteomes" id="UP001204643">
    <property type="component" value="Unassembled WGS sequence"/>
</dbReference>
<sequence>MILYIHYNMLASDILVTLKEISIHFIALIVNSKIPASKFSSWMPVNAQLL</sequence>
<reference evidence="1" key="1">
    <citation type="submission" date="2022-07" db="EMBL/GenBank/DDBJ databases">
        <title>Identification and characterization of Bacillus thuringiensis and other Bacillus cereus group isolates from spinach by whole genome sequencing.</title>
        <authorList>
            <person name="Zao X."/>
            <person name="Zervas A."/>
            <person name="Hendriks M."/>
            <person name="Rajkovic A."/>
            <person name="Van Overbeek L."/>
            <person name="Hendriksen N.B."/>
            <person name="Uyttendaele M."/>
        </authorList>
    </citation>
    <scope>NUCLEOTIDE SEQUENCE</scope>
    <source>
        <strain evidence="1">781001F-1</strain>
    </source>
</reference>
<accession>A0AAW5L8E4</accession>
<gene>
    <name evidence="1" type="ORF">NPM19_25075</name>
</gene>
<organism evidence="1 2">
    <name type="scientific">Bacillus cereus</name>
    <dbReference type="NCBI Taxonomy" id="1396"/>
    <lineage>
        <taxon>Bacteria</taxon>
        <taxon>Bacillati</taxon>
        <taxon>Bacillota</taxon>
        <taxon>Bacilli</taxon>
        <taxon>Bacillales</taxon>
        <taxon>Bacillaceae</taxon>
        <taxon>Bacillus</taxon>
        <taxon>Bacillus cereus group</taxon>
    </lineage>
</organism>
<dbReference type="AlphaFoldDB" id="A0AAW5L8E4"/>
<name>A0AAW5L8E4_BACCE</name>